<dbReference type="InterPro" id="IPR006626">
    <property type="entry name" value="PbH1"/>
</dbReference>
<comment type="caution">
    <text evidence="4">The sequence shown here is derived from an EMBL/GenBank/DDBJ whole genome shotgun (WGS) entry which is preliminary data.</text>
</comment>
<evidence type="ECO:0000313" key="4">
    <source>
        <dbReference type="EMBL" id="MFA9479091.1"/>
    </source>
</evidence>
<evidence type="ECO:0000259" key="3">
    <source>
        <dbReference type="Pfam" id="PF13229"/>
    </source>
</evidence>
<feature type="compositionally biased region" description="Acidic residues" evidence="1">
    <location>
        <begin position="389"/>
        <end position="418"/>
    </location>
</feature>
<dbReference type="SMART" id="SM00710">
    <property type="entry name" value="PbH1"/>
    <property type="match status" value="7"/>
</dbReference>
<accession>A0ABV4U6D0</accession>
<feature type="compositionally biased region" description="Acidic residues" evidence="1">
    <location>
        <begin position="365"/>
        <end position="381"/>
    </location>
</feature>
<gene>
    <name evidence="4" type="ORF">ACERK3_12435</name>
</gene>
<dbReference type="EMBL" id="JBGUBD010000007">
    <property type="protein sequence ID" value="MFA9479091.1"/>
    <property type="molecule type" value="Genomic_DNA"/>
</dbReference>
<feature type="region of interest" description="Disordered" evidence="1">
    <location>
        <begin position="349"/>
        <end position="443"/>
    </location>
</feature>
<reference evidence="4 5" key="1">
    <citation type="submission" date="2024-08" db="EMBL/GenBank/DDBJ databases">
        <title>Whole-genome sequencing of halo(alkali)philic microorganisms from hypersaline lakes.</title>
        <authorList>
            <person name="Sorokin D.Y."/>
            <person name="Merkel A.Y."/>
            <person name="Messina E."/>
            <person name="Yakimov M."/>
        </authorList>
    </citation>
    <scope>NUCLEOTIDE SEQUENCE [LARGE SCALE GENOMIC DNA]</scope>
    <source>
        <strain evidence="4 5">AB-hyl4</strain>
    </source>
</reference>
<protein>
    <submittedName>
        <fullName evidence="4">Right-handed parallel beta-helix repeat-containing protein</fullName>
    </submittedName>
</protein>
<organism evidence="4 5">
    <name type="scientific">Natronomicrosphaera hydrolytica</name>
    <dbReference type="NCBI Taxonomy" id="3242702"/>
    <lineage>
        <taxon>Bacteria</taxon>
        <taxon>Pseudomonadati</taxon>
        <taxon>Planctomycetota</taxon>
        <taxon>Phycisphaerae</taxon>
        <taxon>Phycisphaerales</taxon>
        <taxon>Phycisphaeraceae</taxon>
        <taxon>Natronomicrosphaera</taxon>
    </lineage>
</organism>
<evidence type="ECO:0000256" key="2">
    <source>
        <dbReference type="SAM" id="SignalP"/>
    </source>
</evidence>
<dbReference type="Gene3D" id="2.160.20.10">
    <property type="entry name" value="Single-stranded right-handed beta-helix, Pectin lyase-like"/>
    <property type="match status" value="1"/>
</dbReference>
<dbReference type="SUPFAM" id="SSF51126">
    <property type="entry name" value="Pectin lyase-like"/>
    <property type="match status" value="1"/>
</dbReference>
<feature type="chain" id="PRO_5047026795" evidence="2">
    <location>
        <begin position="24"/>
        <end position="886"/>
    </location>
</feature>
<name>A0ABV4U6D0_9BACT</name>
<keyword evidence="5" id="KW-1185">Reference proteome</keyword>
<proteinExistence type="predicted"/>
<evidence type="ECO:0000313" key="5">
    <source>
        <dbReference type="Proteomes" id="UP001575105"/>
    </source>
</evidence>
<dbReference type="Proteomes" id="UP001575105">
    <property type="component" value="Unassembled WGS sequence"/>
</dbReference>
<evidence type="ECO:0000256" key="1">
    <source>
        <dbReference type="SAM" id="MobiDB-lite"/>
    </source>
</evidence>
<feature type="signal peptide" evidence="2">
    <location>
        <begin position="1"/>
        <end position="23"/>
    </location>
</feature>
<dbReference type="InterPro" id="IPR039448">
    <property type="entry name" value="Beta_helix"/>
</dbReference>
<dbReference type="Pfam" id="PF13229">
    <property type="entry name" value="Beta_helix"/>
    <property type="match status" value="1"/>
</dbReference>
<feature type="domain" description="Right handed beta helix" evidence="3">
    <location>
        <begin position="567"/>
        <end position="710"/>
    </location>
</feature>
<dbReference type="InterPro" id="IPR011050">
    <property type="entry name" value="Pectin_lyase_fold/virulence"/>
</dbReference>
<sequence length="886" mass="96254">MCPSRVLFTLIAGALLAALPGHAAASPALTATTLSAFQQTGEAASLGMVSFDANAPDTHTQQSGQAINFNVDARAGNQLDVVVIAWSEEQSAVVNAFAHTLTGEPWRIASTQLDNLPLGRSNLQLMLRSNGRVVDRAFHWVDVQPAPQRPASISFNNAPATWQKEVDGEVALNVEGNLPDGADMLVLAWSDEQSSMVDAFAHTLTGEPWRITQSQLNQLPEGRNNIQLLLRLPGQDNVRANHWIDVEAAPAPDPGNGGGIQPGLTVSFNNAPGSYTVGSGQNINLALSGDMPEGGDIMALAWSDEQGGMVDAFAHAIGSGPWQISSTQLDQLPDGRVNLQMRLRVPNAEVQQTSHWINVSRPGNGDDDNGNGGDPGDDDDNGNGGDPGNGDDDNGDGDDNGNGDDNGDDDNGNGDDNGDGPGDLDPPDPNFIDRSSNGWTDFRAPSGARVIYVSNSQGNDNNDGLAENRPVRSLNRAYSLLRNGQPDQMLLRRGDRWSETFPRWEKSGQSRNARMVIGTYGEGNRPIVGHGGGSGNTFVHRGVRRHIAIVGIEFDGRGRNNNLRLIGEFHDLHIEDCYLHGAQDNINAHQFNSGRPSGFTIRRSIIAESRPSGGSHSQGIYLGYMDNITIEDNIFDRNGLGGGARATIFNHNVYTYECNDVTIRNNIFSHASSFGLKLSSNTTGGSRRVLVEDNLFFGSPNGMSAGYSGGAGYGSPHNFQDLTIRRNLFTRIGGAINVGGNPTNQSFAVYVSSINRGQVDQNWFVHKPFEAGHSPIQFYDDKPNRDVMVQRNVIFNWYWNEARHPAIRLGPSVQSRWNEVKLPANRYVDASREVSTYHGWIGRQATMNAFVTEARKQGRNFWRPAYEAKSVIAYIREGYTQLANYD</sequence>
<dbReference type="InterPro" id="IPR012334">
    <property type="entry name" value="Pectin_lyas_fold"/>
</dbReference>
<keyword evidence="2" id="KW-0732">Signal</keyword>
<dbReference type="RefSeq" id="WP_425346018.1">
    <property type="nucleotide sequence ID" value="NZ_JBGUBD010000007.1"/>
</dbReference>